<dbReference type="SUPFAM" id="SSF51445">
    <property type="entry name" value="(Trans)glycosidases"/>
    <property type="match status" value="1"/>
</dbReference>
<feature type="domain" description="Glycosyl hydrolase family 13 catalytic" evidence="1">
    <location>
        <begin position="47"/>
        <end position="363"/>
    </location>
</feature>
<dbReference type="PROSITE" id="PS51257">
    <property type="entry name" value="PROKAR_LIPOPROTEIN"/>
    <property type="match status" value="1"/>
</dbReference>
<evidence type="ECO:0000313" key="2">
    <source>
        <dbReference type="EMBL" id="QSE96234.1"/>
    </source>
</evidence>
<organism evidence="2 3">
    <name type="scientific">Fulvivirga lutea</name>
    <dbReference type="NCBI Taxonomy" id="2810512"/>
    <lineage>
        <taxon>Bacteria</taxon>
        <taxon>Pseudomonadati</taxon>
        <taxon>Bacteroidota</taxon>
        <taxon>Cytophagia</taxon>
        <taxon>Cytophagales</taxon>
        <taxon>Fulvivirgaceae</taxon>
        <taxon>Fulvivirga</taxon>
    </lineage>
</organism>
<dbReference type="Gene3D" id="3.20.20.80">
    <property type="entry name" value="Glycosidases"/>
    <property type="match status" value="1"/>
</dbReference>
<dbReference type="AlphaFoldDB" id="A0A974ZZI1"/>
<dbReference type="GO" id="GO:0005975">
    <property type="term" value="P:carbohydrate metabolic process"/>
    <property type="evidence" value="ECO:0007669"/>
    <property type="project" value="InterPro"/>
</dbReference>
<dbReference type="CDD" id="cd11313">
    <property type="entry name" value="AmyAc_arch_bac_AmyA"/>
    <property type="match status" value="1"/>
</dbReference>
<dbReference type="PANTHER" id="PTHR47786">
    <property type="entry name" value="ALPHA-1,4-GLUCAN:MALTOSE-1-PHOSPHATE MALTOSYLTRANSFERASE"/>
    <property type="match status" value="1"/>
</dbReference>
<dbReference type="InterPro" id="IPR006047">
    <property type="entry name" value="GH13_cat_dom"/>
</dbReference>
<protein>
    <submittedName>
        <fullName evidence="2">Alpha-glucosidase C-terminal domain-containing protein</fullName>
    </submittedName>
</protein>
<dbReference type="SMART" id="SM00642">
    <property type="entry name" value="Aamy"/>
    <property type="match status" value="1"/>
</dbReference>
<dbReference type="Gene3D" id="2.60.40.1180">
    <property type="entry name" value="Golgi alpha-mannosidase II"/>
    <property type="match status" value="1"/>
</dbReference>
<dbReference type="InterPro" id="IPR013780">
    <property type="entry name" value="Glyco_hydro_b"/>
</dbReference>
<gene>
    <name evidence="2" type="ORF">JR347_11490</name>
</gene>
<dbReference type="EMBL" id="CP070608">
    <property type="protein sequence ID" value="QSE96234.1"/>
    <property type="molecule type" value="Genomic_DNA"/>
</dbReference>
<dbReference type="SUPFAM" id="SSF51011">
    <property type="entry name" value="Glycosyl hydrolase domain"/>
    <property type="match status" value="1"/>
</dbReference>
<dbReference type="RefSeq" id="WP_205720751.1">
    <property type="nucleotide sequence ID" value="NZ_CP070608.1"/>
</dbReference>
<sequence length="454" mass="52154">MKHKILVAALLTAIVFGCEPKKSTEEVTTEESTLKFPEKAKGMNIYEVNVRQYTKEGTIKAFQSHLPRLKEMGVDILWIMPVQPISEKNRKGPLGSYYSIQDYTAVNPNFGTEADFKDMVDEAHKMGMYVILDWVANHTGFDHAWVEKEGYHNTDSLGNVTWPAGTDWTDVADLNYDNQEMRQEMITEMDWWLTEMDIDGFRCDVAGEVPQDFWTAAIDSLEQTKDIFMLAEWDEPWLHEAGFHMTYAWGPHHWMNETAKGHIDVDSLESLIKGDIERYGNNDFRMMFTTNHDENSWNGTVFERFGEGHLAWAVWAFTVRGMPLIYSGQEAGLSKRLRFFDKDTISFDSIPYEKFYTKLLELKHTNAALHNGQWGGNPEFIDDGNNNVSSFIREYQGNKVAVIVNLSGEKQSIHLQSIANNSELNDWMTGKSVILNEDKSTELNAYEYLVLVLK</sequence>
<reference evidence="2" key="1">
    <citation type="submission" date="2021-02" db="EMBL/GenBank/DDBJ databases">
        <title>Fulvivirga sp. S481 isolated from sea water.</title>
        <authorList>
            <person name="Bae S.S."/>
            <person name="Baek K."/>
        </authorList>
    </citation>
    <scope>NUCLEOTIDE SEQUENCE</scope>
    <source>
        <strain evidence="2">S481</strain>
    </source>
</reference>
<dbReference type="Pfam" id="PF00128">
    <property type="entry name" value="Alpha-amylase"/>
    <property type="match status" value="2"/>
</dbReference>
<accession>A0A974ZZI1</accession>
<evidence type="ECO:0000313" key="3">
    <source>
        <dbReference type="Proteomes" id="UP000662783"/>
    </source>
</evidence>
<dbReference type="Proteomes" id="UP000662783">
    <property type="component" value="Chromosome"/>
</dbReference>
<dbReference type="KEGG" id="fuv:JR347_11490"/>
<dbReference type="PANTHER" id="PTHR47786:SF2">
    <property type="entry name" value="GLYCOSYL HYDROLASE FAMILY 13 CATALYTIC DOMAIN-CONTAINING PROTEIN"/>
    <property type="match status" value="1"/>
</dbReference>
<name>A0A974ZZI1_9BACT</name>
<evidence type="ECO:0000259" key="1">
    <source>
        <dbReference type="SMART" id="SM00642"/>
    </source>
</evidence>
<proteinExistence type="predicted"/>
<keyword evidence="3" id="KW-1185">Reference proteome</keyword>
<dbReference type="InterPro" id="IPR017853">
    <property type="entry name" value="GH"/>
</dbReference>